<evidence type="ECO:0000313" key="1">
    <source>
        <dbReference type="EMBL" id="MBX67434.1"/>
    </source>
</evidence>
<protein>
    <submittedName>
        <fullName evidence="1">Uncharacterized protein</fullName>
    </submittedName>
</protein>
<sequence>MNQNTRSLRKGFYIIIDLIIDM</sequence>
<organism evidence="1">
    <name type="scientific">Rhizophora mucronata</name>
    <name type="common">Asiatic mangrove</name>
    <dbReference type="NCBI Taxonomy" id="61149"/>
    <lineage>
        <taxon>Eukaryota</taxon>
        <taxon>Viridiplantae</taxon>
        <taxon>Streptophyta</taxon>
        <taxon>Embryophyta</taxon>
        <taxon>Tracheophyta</taxon>
        <taxon>Spermatophyta</taxon>
        <taxon>Magnoliopsida</taxon>
        <taxon>eudicotyledons</taxon>
        <taxon>Gunneridae</taxon>
        <taxon>Pentapetalae</taxon>
        <taxon>rosids</taxon>
        <taxon>fabids</taxon>
        <taxon>Malpighiales</taxon>
        <taxon>Rhizophoraceae</taxon>
        <taxon>Rhizophora</taxon>
    </lineage>
</organism>
<dbReference type="AlphaFoldDB" id="A0A2P2QKG6"/>
<accession>A0A2P2QKG6</accession>
<name>A0A2P2QKG6_RHIMU</name>
<proteinExistence type="predicted"/>
<reference evidence="1" key="1">
    <citation type="submission" date="2018-02" db="EMBL/GenBank/DDBJ databases">
        <title>Rhizophora mucronata_Transcriptome.</title>
        <authorList>
            <person name="Meera S.P."/>
            <person name="Sreeshan A."/>
            <person name="Augustine A."/>
        </authorList>
    </citation>
    <scope>NUCLEOTIDE SEQUENCE</scope>
    <source>
        <tissue evidence="1">Leaf</tissue>
    </source>
</reference>
<dbReference type="EMBL" id="GGEC01086950">
    <property type="protein sequence ID" value="MBX67434.1"/>
    <property type="molecule type" value="Transcribed_RNA"/>
</dbReference>